<accession>A0A8S9XEF6</accession>
<dbReference type="SMART" id="SM00706">
    <property type="entry name" value="TECPR"/>
    <property type="match status" value="8"/>
</dbReference>
<dbReference type="SMART" id="SM00908">
    <property type="entry name" value="Gal-bind_lectin"/>
    <property type="match status" value="1"/>
</dbReference>
<organism evidence="5 6">
    <name type="scientific">Apolygus lucorum</name>
    <name type="common">Small green plant bug</name>
    <name type="synonym">Lygocoris lucorum</name>
    <dbReference type="NCBI Taxonomy" id="248454"/>
    <lineage>
        <taxon>Eukaryota</taxon>
        <taxon>Metazoa</taxon>
        <taxon>Ecdysozoa</taxon>
        <taxon>Arthropoda</taxon>
        <taxon>Hexapoda</taxon>
        <taxon>Insecta</taxon>
        <taxon>Pterygota</taxon>
        <taxon>Neoptera</taxon>
        <taxon>Paraneoptera</taxon>
        <taxon>Hemiptera</taxon>
        <taxon>Heteroptera</taxon>
        <taxon>Panheteroptera</taxon>
        <taxon>Cimicomorpha</taxon>
        <taxon>Miridae</taxon>
        <taxon>Mirini</taxon>
        <taxon>Apolygus</taxon>
    </lineage>
</organism>
<keyword evidence="3" id="KW-0677">Repeat</keyword>
<dbReference type="InterPro" id="IPR006624">
    <property type="entry name" value="Beta-propeller_rpt_TECPR"/>
</dbReference>
<dbReference type="PANTHER" id="PTHR23250">
    <property type="entry name" value="DYSFERLIN-RELATED"/>
    <property type="match status" value="1"/>
</dbReference>
<protein>
    <recommendedName>
        <fullName evidence="4">Galectin domain-containing protein</fullName>
    </recommendedName>
</protein>
<dbReference type="SMART" id="SM00276">
    <property type="entry name" value="GLECT"/>
    <property type="match status" value="1"/>
</dbReference>
<dbReference type="GO" id="GO:0005737">
    <property type="term" value="C:cytoplasm"/>
    <property type="evidence" value="ECO:0007669"/>
    <property type="project" value="UniProtKB-ARBA"/>
</dbReference>
<feature type="domain" description="Galectin" evidence="4">
    <location>
        <begin position="748"/>
        <end position="876"/>
    </location>
</feature>
<dbReference type="InterPro" id="IPR001079">
    <property type="entry name" value="Galectin_CRD"/>
</dbReference>
<dbReference type="SMART" id="SM00694">
    <property type="entry name" value="DysFC"/>
    <property type="match status" value="2"/>
</dbReference>
<dbReference type="EMBL" id="WIXP02000008">
    <property type="protein sequence ID" value="KAF6206668.1"/>
    <property type="molecule type" value="Genomic_DNA"/>
</dbReference>
<evidence type="ECO:0000256" key="2">
    <source>
        <dbReference type="ARBA" id="ARBA00022734"/>
    </source>
</evidence>
<reference evidence="5" key="1">
    <citation type="journal article" date="2021" name="Mol. Ecol. Resour.">
        <title>Apolygus lucorum genome provides insights into omnivorousness and mesophyll feeding.</title>
        <authorList>
            <person name="Liu Y."/>
            <person name="Liu H."/>
            <person name="Wang H."/>
            <person name="Huang T."/>
            <person name="Liu B."/>
            <person name="Yang B."/>
            <person name="Yin L."/>
            <person name="Li B."/>
            <person name="Zhang Y."/>
            <person name="Zhang S."/>
            <person name="Jiang F."/>
            <person name="Zhang X."/>
            <person name="Ren Y."/>
            <person name="Wang B."/>
            <person name="Wang S."/>
            <person name="Lu Y."/>
            <person name="Wu K."/>
            <person name="Fan W."/>
            <person name="Wang G."/>
        </authorList>
    </citation>
    <scope>NUCLEOTIDE SEQUENCE</scope>
    <source>
        <strain evidence="5">12Hb</strain>
    </source>
</reference>
<keyword evidence="6" id="KW-1185">Reference proteome</keyword>
<dbReference type="Proteomes" id="UP000466442">
    <property type="component" value="Unassembled WGS sequence"/>
</dbReference>
<dbReference type="Pfam" id="PF06462">
    <property type="entry name" value="Hyd_WA"/>
    <property type="match status" value="6"/>
</dbReference>
<comment type="similarity">
    <text evidence="1">Belongs to the TECPR1 family.</text>
</comment>
<dbReference type="OrthoDB" id="72441at2759"/>
<evidence type="ECO:0000256" key="1">
    <source>
        <dbReference type="ARBA" id="ARBA00005966"/>
    </source>
</evidence>
<proteinExistence type="inferred from homology"/>
<dbReference type="SUPFAM" id="SSF49899">
    <property type="entry name" value="Concanavalin A-like lectins/glucanases"/>
    <property type="match status" value="1"/>
</dbReference>
<evidence type="ECO:0000313" key="5">
    <source>
        <dbReference type="EMBL" id="KAF6206668.1"/>
    </source>
</evidence>
<keyword evidence="2" id="KW-0430">Lectin</keyword>
<dbReference type="GO" id="GO:0030246">
    <property type="term" value="F:carbohydrate binding"/>
    <property type="evidence" value="ECO:0007669"/>
    <property type="project" value="UniProtKB-KW"/>
</dbReference>
<dbReference type="GO" id="GO:0098588">
    <property type="term" value="C:bounding membrane of organelle"/>
    <property type="evidence" value="ECO:0007669"/>
    <property type="project" value="UniProtKB-ARBA"/>
</dbReference>
<dbReference type="InterPro" id="IPR013320">
    <property type="entry name" value="ConA-like_dom_sf"/>
</dbReference>
<dbReference type="PANTHER" id="PTHR23250:SF1">
    <property type="entry name" value="TECTONIN BETA-PROPELLER REPEAT-CONTAINING PROTEIN 1"/>
    <property type="match status" value="1"/>
</dbReference>
<dbReference type="InterPro" id="IPR010482">
    <property type="entry name" value="TECPR1-like_DysF"/>
</dbReference>
<dbReference type="InterPro" id="IPR051513">
    <property type="entry name" value="Tectonin_beta-prop"/>
</dbReference>
<dbReference type="InterPro" id="IPR006614">
    <property type="entry name" value="Peroxin/Ferlin"/>
</dbReference>
<dbReference type="Gene3D" id="2.60.120.200">
    <property type="match status" value="1"/>
</dbReference>
<evidence type="ECO:0000256" key="3">
    <source>
        <dbReference type="ARBA" id="ARBA00022737"/>
    </source>
</evidence>
<comment type="caution">
    <text evidence="5">The sequence shown here is derived from an EMBL/GenBank/DDBJ whole genome shotgun (WGS) entry which is preliminary data.</text>
</comment>
<dbReference type="CDD" id="cd00070">
    <property type="entry name" value="GLECT"/>
    <property type="match status" value="1"/>
</dbReference>
<dbReference type="PROSITE" id="PS51304">
    <property type="entry name" value="GALECTIN"/>
    <property type="match status" value="1"/>
</dbReference>
<sequence>MWIDQDLAETSQCLALCCLVSITRGEFLDFGGDRQIYVHVHGLDIPIRIKEESYENQRWLPLEGFSARLLPTDRWQFSSEDGLTDRHLEKIRVPSMAWQWEGEWKIETVMNGEPLDHDGWTYAVDFPATYYSTKQWSSCVRRRKWVRIRRYCAMNSWCAVAPLHKDPTREPFIDISVGGQLMAEDRQGSLQVWAVTAHGRVMWRKDVSLTCPEGTKWISVSLPSGCEMRTINCGATGLVWGVLWSGKAIVRTKVTPNSPMGEEWVEVDSPEDSSTKLIQVSVGQHSVWGVTSDKRVWFRKGVKGETHSSVELSKGSGWVEMVGNMSMVSVAPNDQVFAVGTDDRSLYFRVGVTSAELTGKRWRCLNASVNMSRAGSASSSCSNLHRPHRSTISLHNTMGSVEECEWSETSRSAPTSLKITPDWQKTVQPSSLPASEGSIEEPSLINMANGEVSVSYPNRPSRKLTAWSPVRSVGSLLGQEANPFTDPNAEFDGIVHPEREVSLDCDPGWYQPDTSTLWSGVEAGALDLNPCQIPNWFVDANFCDGLEKASWRNDMLNALKHCNMSIIQKFDKYEPAVEMKSCLKSVECRYGPAGSNRNIVDECTLELEWVGTRCSTVETASLSIFTIDKSSIKLQLSLAEIVCISSSSDPGSPKISVHTRETTKNNTTPLRLQFVSDNDHDEWMAYLSYVHAAIADLEGPAGESSIWTITNLGNVFVFDCASLKKQQYSGGVFSKHLQCNNSSDHDPWTHQLNNGFPPDSCLTVSGFIPKNVMRFSINLDLIHDKNVAIHINPRFDDNCIVRNWKENDEWGTEEREGMLTLTQGGDFEIKISCLREGFKVSVNGIVFTYFEHKLSPYNVTAVRVCGGVELQEVIYDSKEVIVPLEEMVWKQVGGHLKKVETCSAGVTWGISAENVPYSYTGGWGGQFLECLQKSPAGIHGMTDHCTLDVYENQRWNPLGGFTSRGLPTDRPMWSDSTGLHKRSKESTRLLSKHWQWVTDWNIDFKAPGGVDSEGWQYAVDFSTTYHPHKNLTDYVRRRRWIRTCKLSTSGPWLEVGNSKVIDISLQDSTSLDVVCVWAVSSKGDALYRKGVSKMNPIGDSWEHVACGEPLDTISCGCSNQVWASTKSGSSYWRFGISTSNPKGDVWELVEPPKGALIKKVSVARWAVWALDRDGKIYVRREVTPVFPEGTHWQPISTPDYDIFKDVSASGDEVWAITSSGTLVRRLGVSCDNPAGCSWCTALSANWRYVSARSYTSKTMPQKR</sequence>
<dbReference type="Pfam" id="PF00337">
    <property type="entry name" value="Gal-bind_lectin"/>
    <property type="match status" value="1"/>
</dbReference>
<dbReference type="Pfam" id="PF06398">
    <property type="entry name" value="Pex24p"/>
    <property type="match status" value="2"/>
</dbReference>
<dbReference type="SMART" id="SM00693">
    <property type="entry name" value="DysFN"/>
    <property type="match status" value="2"/>
</dbReference>
<evidence type="ECO:0000313" key="6">
    <source>
        <dbReference type="Proteomes" id="UP000466442"/>
    </source>
</evidence>
<dbReference type="AlphaFoldDB" id="A0A8S9XEF6"/>
<gene>
    <name evidence="5" type="ORF">GE061_017904</name>
</gene>
<evidence type="ECO:0000259" key="4">
    <source>
        <dbReference type="PROSITE" id="PS51304"/>
    </source>
</evidence>
<dbReference type="Pfam" id="PF19193">
    <property type="entry name" value="Tectonin"/>
    <property type="match status" value="1"/>
</dbReference>
<name>A0A8S9XEF6_APOLU</name>